<protein>
    <submittedName>
        <fullName evidence="1">Uncharacterized protein</fullName>
    </submittedName>
</protein>
<dbReference type="AlphaFoldDB" id="A0A0A6P6J5"/>
<accession>A0A0A6P6J5</accession>
<evidence type="ECO:0000313" key="1">
    <source>
        <dbReference type="EMBL" id="KHD05919.1"/>
    </source>
</evidence>
<proteinExistence type="predicted"/>
<comment type="caution">
    <text evidence="1">The sequence shown here is derived from an EMBL/GenBank/DDBJ whole genome shotgun (WGS) entry which is preliminary data.</text>
</comment>
<name>A0A0A6P6J5_9GAMM</name>
<gene>
    <name evidence="1" type="ORF">PN36_19965</name>
</gene>
<keyword evidence="2" id="KW-1185">Reference proteome</keyword>
<evidence type="ECO:0000313" key="2">
    <source>
        <dbReference type="Proteomes" id="UP000030428"/>
    </source>
</evidence>
<dbReference type="Proteomes" id="UP000030428">
    <property type="component" value="Unassembled WGS sequence"/>
</dbReference>
<reference evidence="1 2" key="1">
    <citation type="journal article" date="2016" name="Front. Microbiol.">
        <title>Single-Cell (Meta-)Genomics of a Dimorphic Candidatus Thiomargarita nelsonii Reveals Genomic Plasticity.</title>
        <authorList>
            <person name="Flood B.E."/>
            <person name="Fliss P."/>
            <person name="Jones D.S."/>
            <person name="Dick G.J."/>
            <person name="Jain S."/>
            <person name="Kaster A.K."/>
            <person name="Winkel M."/>
            <person name="Mussmann M."/>
            <person name="Bailey J."/>
        </authorList>
    </citation>
    <scope>NUCLEOTIDE SEQUENCE [LARGE SCALE GENOMIC DNA]</scope>
    <source>
        <strain evidence="1">Hydrate Ridge</strain>
    </source>
</reference>
<sequence length="110" mass="13008">MPNKNTHYKVKNLHGTSKDRYSKKKCECDNWLAHWRNNTKSQRTTCAVLECARKATVGAHVICVDGRMSNEWYIVPFCKYHNHYEKKDEYFLDSRVHLIPVYKLDGCKRG</sequence>
<dbReference type="EMBL" id="JSZA02000084">
    <property type="protein sequence ID" value="KHD05919.1"/>
    <property type="molecule type" value="Genomic_DNA"/>
</dbReference>
<organism evidence="1 2">
    <name type="scientific">Candidatus Thiomargarita nelsonii</name>
    <dbReference type="NCBI Taxonomy" id="1003181"/>
    <lineage>
        <taxon>Bacteria</taxon>
        <taxon>Pseudomonadati</taxon>
        <taxon>Pseudomonadota</taxon>
        <taxon>Gammaproteobacteria</taxon>
        <taxon>Thiotrichales</taxon>
        <taxon>Thiotrichaceae</taxon>
        <taxon>Thiomargarita</taxon>
    </lineage>
</organism>